<feature type="signal peptide" evidence="1">
    <location>
        <begin position="1"/>
        <end position="29"/>
    </location>
</feature>
<evidence type="ECO:0000256" key="1">
    <source>
        <dbReference type="SAM" id="SignalP"/>
    </source>
</evidence>
<feature type="chain" id="PRO_5026279028" evidence="1">
    <location>
        <begin position="30"/>
        <end position="209"/>
    </location>
</feature>
<dbReference type="EMBL" id="CP049257">
    <property type="protein sequence ID" value="QIG42811.1"/>
    <property type="molecule type" value="Genomic_DNA"/>
</dbReference>
<dbReference type="Proteomes" id="UP000502996">
    <property type="component" value="Chromosome"/>
</dbReference>
<dbReference type="RefSeq" id="WP_165231068.1">
    <property type="nucleotide sequence ID" value="NZ_CP049257.1"/>
</dbReference>
<keyword evidence="1" id="KW-0732">Signal</keyword>
<evidence type="ECO:0000313" key="2">
    <source>
        <dbReference type="EMBL" id="QIG42811.1"/>
    </source>
</evidence>
<evidence type="ECO:0000313" key="3">
    <source>
        <dbReference type="Proteomes" id="UP000502996"/>
    </source>
</evidence>
<gene>
    <name evidence="2" type="ORF">G5V58_08525</name>
</gene>
<name>A0A6G6WBT9_9ACTN</name>
<dbReference type="AlphaFoldDB" id="A0A6G6WBT9"/>
<organism evidence="2 3">
    <name type="scientific">Nocardioides anomalus</name>
    <dbReference type="NCBI Taxonomy" id="2712223"/>
    <lineage>
        <taxon>Bacteria</taxon>
        <taxon>Bacillati</taxon>
        <taxon>Actinomycetota</taxon>
        <taxon>Actinomycetes</taxon>
        <taxon>Propionibacteriales</taxon>
        <taxon>Nocardioidaceae</taxon>
        <taxon>Nocardioides</taxon>
    </lineage>
</organism>
<reference evidence="2 3" key="1">
    <citation type="submission" date="2020-02" db="EMBL/GenBank/DDBJ databases">
        <title>Full genome sequence of Nocardioides sp. R-3366.</title>
        <authorList>
            <person name="Im W.-T."/>
        </authorList>
    </citation>
    <scope>NUCLEOTIDE SEQUENCE [LARGE SCALE GENOMIC DNA]</scope>
    <source>
        <strain evidence="2 3">R-3366</strain>
    </source>
</reference>
<protein>
    <submittedName>
        <fullName evidence="2">Uncharacterized protein</fullName>
    </submittedName>
</protein>
<accession>A0A6G6WBT9</accession>
<keyword evidence="3" id="KW-1185">Reference proteome</keyword>
<proteinExistence type="predicted"/>
<sequence length="209" mass="22250">MKSTRISKAAAALCGVALAVVGAAAPAQAASWRGSDPAHDVAAKKCKPRCAYTPAPGVASADLVGSRVTYRHDAVKIAIKLRGVDRSKAFAVTSLLAATDREGRYFSAISAFAPGRAPKITFRNPSGIAIRCGGATTQLQGNSVLATVPARCLNAPDFVRWSGYVRVIFPGDLDTDQRYQGWFDKFRTSSSTPLNKNTFEFSRRIARAA</sequence>
<dbReference type="KEGG" id="nano:G5V58_08525"/>